<dbReference type="PANTHER" id="PTHR30329">
    <property type="entry name" value="STATOR ELEMENT OF FLAGELLAR MOTOR COMPLEX"/>
    <property type="match status" value="1"/>
</dbReference>
<dbReference type="OrthoDB" id="9809364at2"/>
<dbReference type="PROSITE" id="PS51123">
    <property type="entry name" value="OMPA_2"/>
    <property type="match status" value="1"/>
</dbReference>
<dbReference type="PANTHER" id="PTHR30329:SF21">
    <property type="entry name" value="LIPOPROTEIN YIAD-RELATED"/>
    <property type="match status" value="1"/>
</dbReference>
<dbReference type="SUPFAM" id="SSF82171">
    <property type="entry name" value="DPP6 N-terminal domain-like"/>
    <property type="match status" value="1"/>
</dbReference>
<dbReference type="eggNOG" id="COG0457">
    <property type="taxonomic scope" value="Bacteria"/>
</dbReference>
<keyword evidence="3" id="KW-0998">Cell outer membrane</keyword>
<accession>A3U6X1</accession>
<dbReference type="Gene3D" id="1.25.40.10">
    <property type="entry name" value="Tetratricopeptide repeat domain"/>
    <property type="match status" value="1"/>
</dbReference>
<evidence type="ECO:0000256" key="5">
    <source>
        <dbReference type="SAM" id="MobiDB-lite"/>
    </source>
</evidence>
<evidence type="ECO:0000313" key="8">
    <source>
        <dbReference type="EMBL" id="EAP87988.1"/>
    </source>
</evidence>
<name>A3U6X1_CROAH</name>
<evidence type="ECO:0000256" key="3">
    <source>
        <dbReference type="ARBA" id="ARBA00023237"/>
    </source>
</evidence>
<dbReference type="InterPro" id="IPR050330">
    <property type="entry name" value="Bact_OuterMem_StrucFunc"/>
</dbReference>
<dbReference type="RefSeq" id="WP_013186664.1">
    <property type="nucleotide sequence ID" value="NC_014230.1"/>
</dbReference>
<dbReference type="eggNOG" id="COG2885">
    <property type="taxonomic scope" value="Bacteria"/>
</dbReference>
<feature type="region of interest" description="Disordered" evidence="5">
    <location>
        <begin position="596"/>
        <end position="626"/>
    </location>
</feature>
<dbReference type="InterPro" id="IPR036737">
    <property type="entry name" value="OmpA-like_sf"/>
</dbReference>
<evidence type="ECO:0000259" key="7">
    <source>
        <dbReference type="PROSITE" id="PS51123"/>
    </source>
</evidence>
<feature type="signal peptide" evidence="6">
    <location>
        <begin position="1"/>
        <end position="18"/>
    </location>
</feature>
<dbReference type="AlphaFoldDB" id="A3U6X1"/>
<organism evidence="8 9">
    <name type="scientific">Croceibacter atlanticus (strain ATCC BAA-628 / JCM 21780 / CIP 108009 / IAM 15332 / KCTC 12090 / HTCC2559)</name>
    <dbReference type="NCBI Taxonomy" id="216432"/>
    <lineage>
        <taxon>Bacteria</taxon>
        <taxon>Pseudomonadati</taxon>
        <taxon>Bacteroidota</taxon>
        <taxon>Flavobacteriia</taxon>
        <taxon>Flavobacteriales</taxon>
        <taxon>Flavobacteriaceae</taxon>
        <taxon>Croceibacter</taxon>
    </lineage>
</organism>
<protein>
    <submittedName>
        <fullName evidence="8">OmpA family protein</fullName>
    </submittedName>
</protein>
<keyword evidence="9" id="KW-1185">Reference proteome</keyword>
<keyword evidence="2 4" id="KW-0472">Membrane</keyword>
<evidence type="ECO:0000256" key="1">
    <source>
        <dbReference type="ARBA" id="ARBA00004442"/>
    </source>
</evidence>
<dbReference type="Gene3D" id="3.30.1330.60">
    <property type="entry name" value="OmpA-like domain"/>
    <property type="match status" value="1"/>
</dbReference>
<feature type="compositionally biased region" description="Basic and acidic residues" evidence="5">
    <location>
        <begin position="610"/>
        <end position="620"/>
    </location>
</feature>
<dbReference type="GO" id="GO:0009279">
    <property type="term" value="C:cell outer membrane"/>
    <property type="evidence" value="ECO:0007669"/>
    <property type="project" value="UniProtKB-SubCell"/>
</dbReference>
<dbReference type="KEGG" id="cat:CA2559_04495"/>
<evidence type="ECO:0000313" key="9">
    <source>
        <dbReference type="Proteomes" id="UP000002297"/>
    </source>
</evidence>
<dbReference type="InterPro" id="IPR006665">
    <property type="entry name" value="OmpA-like"/>
</dbReference>
<evidence type="ECO:0000256" key="6">
    <source>
        <dbReference type="SAM" id="SignalP"/>
    </source>
</evidence>
<reference evidence="8 9" key="1">
    <citation type="journal article" date="2010" name="J. Bacteriol.">
        <title>The complete genome sequence of Croceibacter atlanticus HTCC2559T.</title>
        <authorList>
            <person name="Oh H.M."/>
            <person name="Kang I."/>
            <person name="Ferriera S."/>
            <person name="Giovannoni S.J."/>
            <person name="Cho J.C."/>
        </authorList>
    </citation>
    <scope>NUCLEOTIDE SEQUENCE [LARGE SCALE GENOMIC DNA]</scope>
    <source>
        <strain evidence="9">ATCC BAA-628 / HTCC2559 / KCTC 12090</strain>
    </source>
</reference>
<keyword evidence="6" id="KW-0732">Signal</keyword>
<gene>
    <name evidence="8" type="ordered locus">CA2559_04495</name>
</gene>
<dbReference type="InterPro" id="IPR011042">
    <property type="entry name" value="6-blade_b-propeller_TolB-like"/>
</dbReference>
<dbReference type="Proteomes" id="UP000002297">
    <property type="component" value="Chromosome"/>
</dbReference>
<proteinExistence type="predicted"/>
<dbReference type="SUPFAM" id="SSF48452">
    <property type="entry name" value="TPR-like"/>
    <property type="match status" value="1"/>
</dbReference>
<feature type="chain" id="PRO_5002660278" evidence="6">
    <location>
        <begin position="19"/>
        <end position="626"/>
    </location>
</feature>
<dbReference type="EMBL" id="CP002046">
    <property type="protein sequence ID" value="EAP87988.1"/>
    <property type="molecule type" value="Genomic_DNA"/>
</dbReference>
<comment type="subcellular location">
    <subcellularLocation>
        <location evidence="1">Cell outer membrane</location>
    </subcellularLocation>
</comment>
<dbReference type="InterPro" id="IPR011659">
    <property type="entry name" value="WD40"/>
</dbReference>
<dbReference type="Pfam" id="PF07676">
    <property type="entry name" value="PD40"/>
    <property type="match status" value="3"/>
</dbReference>
<feature type="domain" description="OmpA-like" evidence="7">
    <location>
        <begin position="507"/>
        <end position="626"/>
    </location>
</feature>
<dbReference type="HOGENOM" id="CLU_014978_0_0_10"/>
<dbReference type="eggNOG" id="COG0823">
    <property type="taxonomic scope" value="Bacteria"/>
</dbReference>
<evidence type="ECO:0000256" key="4">
    <source>
        <dbReference type="PROSITE-ProRule" id="PRU00473"/>
    </source>
</evidence>
<dbReference type="GeneID" id="89452690"/>
<dbReference type="InterPro" id="IPR006664">
    <property type="entry name" value="OMP_bac"/>
</dbReference>
<dbReference type="Gene3D" id="2.60.40.10">
    <property type="entry name" value="Immunoglobulins"/>
    <property type="match status" value="1"/>
</dbReference>
<dbReference type="CDD" id="cd07185">
    <property type="entry name" value="OmpA_C-like"/>
    <property type="match status" value="1"/>
</dbReference>
<dbReference type="SUPFAM" id="SSF49478">
    <property type="entry name" value="Cna protein B-type domain"/>
    <property type="match status" value="1"/>
</dbReference>
<dbReference type="SUPFAM" id="SSF103088">
    <property type="entry name" value="OmpA-like"/>
    <property type="match status" value="1"/>
</dbReference>
<dbReference type="STRING" id="216432.CA2559_04495"/>
<dbReference type="PRINTS" id="PR01021">
    <property type="entry name" value="OMPADOMAIN"/>
</dbReference>
<dbReference type="InterPro" id="IPR013783">
    <property type="entry name" value="Ig-like_fold"/>
</dbReference>
<dbReference type="InterPro" id="IPR011990">
    <property type="entry name" value="TPR-like_helical_dom_sf"/>
</dbReference>
<dbReference type="Gene3D" id="2.120.10.30">
    <property type="entry name" value="TolB, C-terminal domain"/>
    <property type="match status" value="1"/>
</dbReference>
<dbReference type="Pfam" id="PF00691">
    <property type="entry name" value="OmpA"/>
    <property type="match status" value="1"/>
</dbReference>
<sequence length="626" mass="70032">MKYIYTLLVALSFSYMQAQNADTKKADKHFDRYEFLEAIEDYEKLIEKGKADTYVYAQLAEANYNIYDTKAAETYYAKVVKDGNATNEQLFRYAQMLKANNKYEKSNEVMMQFAKNAPNDDRAITFLENPNYVPKLLGSEEKFTLEAIEMLNSEYSDFGGAVSGNTLYFVSARNKSRKKYGWNEQPTLDIYKAVIIEGTYKEPELVKGEVNTKYNEGSVAISSDGNRMYFTRNQYLDGKYGKDENGVGQLQLYFAENVNGTWKDVKSVPFNNSEYSIGHPALSKDGKTLYFVSDMPGGQGQSDIYMVEVTSSGFGTPKNLGANINTAGRENFPHVDEDGTLYFSSDGHLGLGGLDVFYASNNNGQYGKAKNIGTPVNSKGDDFAFTLNLESGNGYVSSNRGKALVDNIYGVTLIEPLCEVQLAVKVVDDKTNNAISNANVDLYDDKENKITTVVTDANGMTNFTVQCEQAYQAQVNIDDYESNSVTMAATKDATKELTVRLKPIEAIVTEDRVILNPILFDYDKSNIKPQAAFELDKLVQVMNKYPEMEIFVESHTDNKGPNDYNMSLSERRAKSTVQYVVSKGIAKERISGKGFGESKPAVECGENCSDEQRQTNRRSEFVIIKK</sequence>
<evidence type="ECO:0000256" key="2">
    <source>
        <dbReference type="ARBA" id="ARBA00023136"/>
    </source>
</evidence>